<sequence length="428" mass="47949">MTMLQTMATKYGFADETDLMKGLKKYCFKYFIPTDDSALQLIRMAMQYDLNPFIGEIYPVEDVQPDGTMAIRAEIGFEGWLAIAKRNPQYKSFSIEYSDNMVTIEGMNNRMLVCHEYLQVTITTKEGVDTPIREYFDDNYVSGSPMWNKHPKRRLRQVAFAQACKMALSVDEEKYSFESFGETSKQVEEVVSSVWDSFDAEVILETNEEPKPEVEVDVEPETVSTPPKTKSRKPRKAKKPVVTEEAVAESAPVVTEEVVTESAPVVTEEVVTESAPVVTEEVVTESAPVVTEEVVTEPAPVVAEEVVTEPAPVVTEEVVAESESVNSGFYADNGGNEGVTYDSFDPTASVEPENEYEAQESLMKRLPETLQTALNHLEMSWNQQFVTEANLPALFENLGQNHDNDQHYSTVLKVVELITGCDCQKFAR</sequence>
<comment type="caution">
    <text evidence="2">The sequence shown here is derived from an EMBL/GenBank/DDBJ whole genome shotgun (WGS) entry which is preliminary data.</text>
</comment>
<dbReference type="InterPro" id="IPR018330">
    <property type="entry name" value="RecT_fam"/>
</dbReference>
<dbReference type="Proteomes" id="UP001169719">
    <property type="component" value="Unassembled WGS sequence"/>
</dbReference>
<protein>
    <submittedName>
        <fullName evidence="2">Recombinase RecT</fullName>
    </submittedName>
</protein>
<evidence type="ECO:0000313" key="3">
    <source>
        <dbReference type="Proteomes" id="UP001169719"/>
    </source>
</evidence>
<feature type="compositionally biased region" description="Basic residues" evidence="1">
    <location>
        <begin position="229"/>
        <end position="238"/>
    </location>
</feature>
<keyword evidence="3" id="KW-1185">Reference proteome</keyword>
<proteinExistence type="predicted"/>
<reference evidence="2" key="1">
    <citation type="submission" date="2024-05" db="EMBL/GenBank/DDBJ databases">
        <title>Genome Sequences of Four Agar- Degrading Marine Bacteria.</title>
        <authorList>
            <person name="Phillips E.K."/>
            <person name="Shaffer J.C."/>
            <person name="Henson M.W."/>
            <person name="Temperton B."/>
            <person name="Thrash C.J."/>
            <person name="Martin M.O."/>
        </authorList>
    </citation>
    <scope>NUCLEOTIDE SEQUENCE</scope>
    <source>
        <strain evidence="2">EKP203</strain>
    </source>
</reference>
<feature type="region of interest" description="Disordered" evidence="1">
    <location>
        <begin position="207"/>
        <end position="238"/>
    </location>
</feature>
<dbReference type="RefSeq" id="WP_289964108.1">
    <property type="nucleotide sequence ID" value="NZ_JAUEOZ010000003.1"/>
</dbReference>
<accession>A0ABT7Y789</accession>
<gene>
    <name evidence="2" type="ORF">QWJ08_21465</name>
</gene>
<organism evidence="2 3">
    <name type="scientific">Vibrio agarivorans</name>
    <dbReference type="NCBI Taxonomy" id="153622"/>
    <lineage>
        <taxon>Bacteria</taxon>
        <taxon>Pseudomonadati</taxon>
        <taxon>Pseudomonadota</taxon>
        <taxon>Gammaproteobacteria</taxon>
        <taxon>Vibrionales</taxon>
        <taxon>Vibrionaceae</taxon>
        <taxon>Vibrio</taxon>
    </lineage>
</organism>
<dbReference type="Pfam" id="PF03837">
    <property type="entry name" value="RecT"/>
    <property type="match status" value="1"/>
</dbReference>
<evidence type="ECO:0000313" key="2">
    <source>
        <dbReference type="EMBL" id="MDN2483927.1"/>
    </source>
</evidence>
<name>A0ABT7Y789_9VIBR</name>
<dbReference type="EMBL" id="JAUEOZ010000003">
    <property type="protein sequence ID" value="MDN2483927.1"/>
    <property type="molecule type" value="Genomic_DNA"/>
</dbReference>
<evidence type="ECO:0000256" key="1">
    <source>
        <dbReference type="SAM" id="MobiDB-lite"/>
    </source>
</evidence>